<keyword evidence="1" id="KW-0732">Signal</keyword>
<feature type="chain" id="PRO_5014785679" evidence="1">
    <location>
        <begin position="22"/>
        <end position="130"/>
    </location>
</feature>
<feature type="signal peptide" evidence="1">
    <location>
        <begin position="1"/>
        <end position="21"/>
    </location>
</feature>
<reference evidence="2" key="1">
    <citation type="submission" date="2018-01" db="EMBL/GenBank/DDBJ databases">
        <title>An insight into the sialome of Amazonian anophelines.</title>
        <authorList>
            <person name="Ribeiro J.M."/>
            <person name="Scarpassa V."/>
            <person name="Calvo E."/>
        </authorList>
    </citation>
    <scope>NUCLEOTIDE SEQUENCE</scope>
    <source>
        <tissue evidence="2">Salivary glands</tissue>
    </source>
</reference>
<evidence type="ECO:0000256" key="1">
    <source>
        <dbReference type="SAM" id="SignalP"/>
    </source>
</evidence>
<proteinExistence type="predicted"/>
<protein>
    <submittedName>
        <fullName evidence="2">Putative secreted protein</fullName>
    </submittedName>
</protein>
<accession>A0A2M4B523</accession>
<dbReference type="AlphaFoldDB" id="A0A2M4B523"/>
<evidence type="ECO:0000313" key="2">
    <source>
        <dbReference type="EMBL" id="MBW48144.1"/>
    </source>
</evidence>
<organism evidence="2">
    <name type="scientific">Anopheles triannulatus</name>
    <dbReference type="NCBI Taxonomy" id="58253"/>
    <lineage>
        <taxon>Eukaryota</taxon>
        <taxon>Metazoa</taxon>
        <taxon>Ecdysozoa</taxon>
        <taxon>Arthropoda</taxon>
        <taxon>Hexapoda</taxon>
        <taxon>Insecta</taxon>
        <taxon>Pterygota</taxon>
        <taxon>Neoptera</taxon>
        <taxon>Endopterygota</taxon>
        <taxon>Diptera</taxon>
        <taxon>Nematocera</taxon>
        <taxon>Culicoidea</taxon>
        <taxon>Culicidae</taxon>
        <taxon>Anophelinae</taxon>
        <taxon>Anopheles</taxon>
    </lineage>
</organism>
<sequence>MIEKWCQLWWLACLSIAHMHTQSIIVHQLSLDVGPFQVGKRSNPVWDRHGNCKIKTRTPFGQPRSQSRTPWQPGHCSLPVLSAAVSPQSALLLSKIGIWMCVRNRRRDASRSWVKLNTTHMRFPHWKRRH</sequence>
<name>A0A2M4B523_9DIPT</name>
<dbReference type="EMBL" id="GGFK01014823">
    <property type="protein sequence ID" value="MBW48144.1"/>
    <property type="molecule type" value="Transcribed_RNA"/>
</dbReference>